<dbReference type="STRING" id="1254432.SCE1572_00190"/>
<feature type="region of interest" description="Disordered" evidence="1">
    <location>
        <begin position="1"/>
        <end position="28"/>
    </location>
</feature>
<proteinExistence type="predicted"/>
<sequence>MAACAPSSRRRRAPESAPPSRGDGAIGAAMADLRAGERGLCAPPDERVFAGAAGDGSRWWRRNERAALSLSFRPRALPLDEAGARADGEVEMSSRRNKILGSVAGSGAVAVRGAAEALFSAAGKGLLDEGAREGLRRAMVENTTAVVDAFAPGLSVGAQATAKIIVDQGGKQAGALVAQAAARQAGQAALTDGASAAVAKTLTREVMKTAGREVLKGAGKAAGIGFVIDGAFGAYEGVTAYQRGEMTRKEAMVHAAQEASTGAVATGAGVLLAAGLVAVTGGAAAPLVFAVGAGGAIGAKQVLRRLVGRVSPKILVRPVPDGSQAG</sequence>
<organism evidence="2 3">
    <name type="scientific">Sorangium cellulosum So0157-2</name>
    <dbReference type="NCBI Taxonomy" id="1254432"/>
    <lineage>
        <taxon>Bacteria</taxon>
        <taxon>Pseudomonadati</taxon>
        <taxon>Myxococcota</taxon>
        <taxon>Polyangia</taxon>
        <taxon>Polyangiales</taxon>
        <taxon>Polyangiaceae</taxon>
        <taxon>Sorangium</taxon>
    </lineage>
</organism>
<evidence type="ECO:0000256" key="1">
    <source>
        <dbReference type="SAM" id="MobiDB-lite"/>
    </source>
</evidence>
<evidence type="ECO:0000313" key="3">
    <source>
        <dbReference type="Proteomes" id="UP000014803"/>
    </source>
</evidence>
<reference evidence="2 3" key="1">
    <citation type="journal article" date="2013" name="Sci. Rep.">
        <title>Extraordinary expansion of a Sorangium cellulosum genome from an alkaline milieu.</title>
        <authorList>
            <person name="Han K."/>
            <person name="Li Z.F."/>
            <person name="Peng R."/>
            <person name="Zhu L.P."/>
            <person name="Zhou T."/>
            <person name="Wang L.G."/>
            <person name="Li S.G."/>
            <person name="Zhang X.B."/>
            <person name="Hu W."/>
            <person name="Wu Z.H."/>
            <person name="Qin N."/>
            <person name="Li Y.Z."/>
        </authorList>
    </citation>
    <scope>NUCLEOTIDE SEQUENCE [LARGE SCALE GENOMIC DNA]</scope>
    <source>
        <strain evidence="2 3">So0157-2</strain>
    </source>
</reference>
<dbReference type="Pfam" id="PF26373">
    <property type="entry name" value="MamC"/>
    <property type="match status" value="1"/>
</dbReference>
<dbReference type="AlphaFoldDB" id="S4XKR8"/>
<gene>
    <name evidence="2" type="ORF">SCE1572_00190</name>
</gene>
<dbReference type="EMBL" id="CP003969">
    <property type="protein sequence ID" value="AGP33051.1"/>
    <property type="molecule type" value="Genomic_DNA"/>
</dbReference>
<name>S4XKR8_SORCE</name>
<evidence type="ECO:0000313" key="2">
    <source>
        <dbReference type="EMBL" id="AGP33051.1"/>
    </source>
</evidence>
<dbReference type="KEGG" id="scu:SCE1572_00190"/>
<dbReference type="Proteomes" id="UP000014803">
    <property type="component" value="Chromosome"/>
</dbReference>
<dbReference type="PATRIC" id="fig|1254432.3.peg.41"/>
<dbReference type="InterPro" id="IPR058956">
    <property type="entry name" value="MamC"/>
</dbReference>
<accession>S4XKR8</accession>
<dbReference type="HOGENOM" id="CLU_073845_0_0_7"/>
<protein>
    <submittedName>
        <fullName evidence="2">Uncharacterized protein</fullName>
    </submittedName>
</protein>